<reference evidence="3 4" key="1">
    <citation type="submission" date="2019-03" db="EMBL/GenBank/DDBJ databases">
        <title>Halomonas marinisediminis sp. nov., a moderately halophilic bacterium isolated from the Bohai Gulf.</title>
        <authorList>
            <person name="Ji X."/>
        </authorList>
    </citation>
    <scope>NUCLEOTIDE SEQUENCE [LARGE SCALE GENOMIC DNA]</scope>
    <source>
        <strain evidence="3 4">204</strain>
    </source>
</reference>
<dbReference type="InterPro" id="IPR041419">
    <property type="entry name" value="TnsE_C"/>
</dbReference>
<dbReference type="RefSeq" id="WP_132044637.1">
    <property type="nucleotide sequence ID" value="NZ_SLTR01000020.1"/>
</dbReference>
<sequence length="537" mass="61098">MKKILFKDIPTDAKLLAMGNHFRRSGDRQQWRVAAYFRDHQGKELTRNLAVEALCVMGLGRQFVQLEGEPYRSGGFKQEFSLPPVASWQERCLGDCSRLSKRLAVRREVAEQKCFVFDTGGITVWLPKFELARKLFFHAGFLVRAAYHPSGLDIIFNVKQDDEEAVHIHTPAKTGAPVSTLKKKAYRDLLAWLLLNEDVRQSFDSIWTLLNRDLRERNGYQRWQFDFRPPNTLDGVKVIARGPYDSDDREMLIWEISGLQGLGAGTNEHDIYFHHPSLKLPVRGTGEGRGGSGAQGADDIEVDTEQEPDEAKDRQTIELPMEDIVFSNSATTKLAYNGKKAGILGQEDQGELEGSNNPKVLGIGDDVIGGSIAPGEYQQLEAEERQYSNRFVMLKQIIRQIAGESDGKLSLLELKVQPLPQIPRCSYHKMEDEKLRCYLTARFRLEDGRERYILEVDTSDNKKKMSTRIVGFKSGVEINNRIEKIIKGVVKSSLRWPSSMNRSCEVLYSVHHPKESDDNVHEARMVGWKLRVKSYLI</sequence>
<evidence type="ECO:0000259" key="2">
    <source>
        <dbReference type="Pfam" id="PF18623"/>
    </source>
</evidence>
<keyword evidence="4" id="KW-1185">Reference proteome</keyword>
<dbReference type="Proteomes" id="UP000294823">
    <property type="component" value="Unassembled WGS sequence"/>
</dbReference>
<evidence type="ECO:0000256" key="1">
    <source>
        <dbReference type="SAM" id="MobiDB-lite"/>
    </source>
</evidence>
<gene>
    <name evidence="3" type="ORF">E0702_13310</name>
</gene>
<feature type="compositionally biased region" description="Acidic residues" evidence="1">
    <location>
        <begin position="298"/>
        <end position="308"/>
    </location>
</feature>
<feature type="compositionally biased region" description="Gly residues" evidence="1">
    <location>
        <begin position="285"/>
        <end position="294"/>
    </location>
</feature>
<organism evidence="3 4">
    <name type="scientific">Halomonas marinisediminis</name>
    <dbReference type="NCBI Taxonomy" id="2546095"/>
    <lineage>
        <taxon>Bacteria</taxon>
        <taxon>Pseudomonadati</taxon>
        <taxon>Pseudomonadota</taxon>
        <taxon>Gammaproteobacteria</taxon>
        <taxon>Oceanospirillales</taxon>
        <taxon>Halomonadaceae</taxon>
        <taxon>Halomonas</taxon>
    </lineage>
</organism>
<dbReference type="Pfam" id="PF18623">
    <property type="entry name" value="TnsE_C"/>
    <property type="match status" value="1"/>
</dbReference>
<protein>
    <submittedName>
        <fullName evidence="3">Transposase</fullName>
    </submittedName>
</protein>
<name>A0ABY2D464_9GAMM</name>
<comment type="caution">
    <text evidence="3">The sequence shown here is derived from an EMBL/GenBank/DDBJ whole genome shotgun (WGS) entry which is preliminary data.</text>
</comment>
<feature type="domain" description="TnsE C-terminal" evidence="2">
    <location>
        <begin position="389"/>
        <end position="532"/>
    </location>
</feature>
<feature type="region of interest" description="Disordered" evidence="1">
    <location>
        <begin position="283"/>
        <end position="311"/>
    </location>
</feature>
<evidence type="ECO:0000313" key="3">
    <source>
        <dbReference type="EMBL" id="TDB01183.1"/>
    </source>
</evidence>
<proteinExistence type="predicted"/>
<accession>A0ABY2D464</accession>
<dbReference type="EMBL" id="SLTR01000020">
    <property type="protein sequence ID" value="TDB01183.1"/>
    <property type="molecule type" value="Genomic_DNA"/>
</dbReference>
<evidence type="ECO:0000313" key="4">
    <source>
        <dbReference type="Proteomes" id="UP000294823"/>
    </source>
</evidence>